<feature type="region of interest" description="Disordered" evidence="1">
    <location>
        <begin position="216"/>
        <end position="244"/>
    </location>
</feature>
<sequence>MKRKTEFTVFFVIVFLLIALVILIFLGYKPMKKIIKNYNVESVYIETYRDKMPGNKEFKFDTIIKYKDGTTENLTDLDYKSSDENVITFNEGKIATKNKGTATISVTYLGKYAERSVEVVSDDEVLNDLSISHQVVFNWIFEGDILKIWWSGAPDLRRYTITKKEDGEDEQIIVSREIGTEFSEKITDFNKNSEYTLYLISDFGISQKIKSINTKDINTSNNSNNIKNENSNKSNTDDKDKLKNTTDDVGYKMIEEASENNNLYPRYELRSGLVVVKLNADGAWDSLYVYKYIEDGKVKKLKYRIGSPIGTEYYLEFNFNGQVYKDAGIVKNDTTLKEFIIPQDMKEGDLIKYKIRGKLNNTEAEYIGIDYYSKDNFKDYEND</sequence>
<feature type="compositionally biased region" description="Basic and acidic residues" evidence="1">
    <location>
        <begin position="235"/>
        <end position="244"/>
    </location>
</feature>
<organism evidence="3 4">
    <name type="scientific">Clostridium gasigenes</name>
    <dbReference type="NCBI Taxonomy" id="94869"/>
    <lineage>
        <taxon>Bacteria</taxon>
        <taxon>Bacillati</taxon>
        <taxon>Bacillota</taxon>
        <taxon>Clostridia</taxon>
        <taxon>Eubacteriales</taxon>
        <taxon>Clostridiaceae</taxon>
        <taxon>Clostridium</taxon>
    </lineage>
</organism>
<dbReference type="Proteomes" id="UP000198597">
    <property type="component" value="Unassembled WGS sequence"/>
</dbReference>
<keyword evidence="2" id="KW-1133">Transmembrane helix</keyword>
<keyword evidence="2" id="KW-0472">Membrane</keyword>
<evidence type="ECO:0008006" key="5">
    <source>
        <dbReference type="Google" id="ProtNLM"/>
    </source>
</evidence>
<dbReference type="InterPro" id="IPR008964">
    <property type="entry name" value="Invasin/intimin_cell_adhesion"/>
</dbReference>
<feature type="transmembrane region" description="Helical" evidence="2">
    <location>
        <begin position="7"/>
        <end position="28"/>
    </location>
</feature>
<keyword evidence="2" id="KW-0812">Transmembrane</keyword>
<gene>
    <name evidence="3" type="ORF">SAMN04488529_10975</name>
</gene>
<dbReference type="RefSeq" id="WP_089971057.1">
    <property type="nucleotide sequence ID" value="NZ_FNJM01000009.1"/>
</dbReference>
<proteinExistence type="predicted"/>
<accession>A0A1H0U5T6</accession>
<name>A0A1H0U5T6_9CLOT</name>
<dbReference type="EMBL" id="FNJM01000009">
    <property type="protein sequence ID" value="SDP61544.1"/>
    <property type="molecule type" value="Genomic_DNA"/>
</dbReference>
<reference evidence="3 4" key="1">
    <citation type="submission" date="2016-10" db="EMBL/GenBank/DDBJ databases">
        <authorList>
            <person name="de Groot N.N."/>
        </authorList>
    </citation>
    <scope>NUCLEOTIDE SEQUENCE [LARGE SCALE GENOMIC DNA]</scope>
    <source>
        <strain evidence="3 4">DSM 12272</strain>
    </source>
</reference>
<evidence type="ECO:0000256" key="1">
    <source>
        <dbReference type="SAM" id="MobiDB-lite"/>
    </source>
</evidence>
<protein>
    <recommendedName>
        <fullName evidence="5">Ig-like domain (Group 2)</fullName>
    </recommendedName>
</protein>
<dbReference type="AlphaFoldDB" id="A0A1H0U5T6"/>
<feature type="compositionally biased region" description="Low complexity" evidence="1">
    <location>
        <begin position="216"/>
        <end position="234"/>
    </location>
</feature>
<evidence type="ECO:0000313" key="3">
    <source>
        <dbReference type="EMBL" id="SDP61544.1"/>
    </source>
</evidence>
<dbReference type="SUPFAM" id="SSF49373">
    <property type="entry name" value="Invasin/intimin cell-adhesion fragments"/>
    <property type="match status" value="1"/>
</dbReference>
<dbReference type="Gene3D" id="2.60.40.1080">
    <property type="match status" value="1"/>
</dbReference>
<evidence type="ECO:0000256" key="2">
    <source>
        <dbReference type="SAM" id="Phobius"/>
    </source>
</evidence>
<keyword evidence="4" id="KW-1185">Reference proteome</keyword>
<evidence type="ECO:0000313" key="4">
    <source>
        <dbReference type="Proteomes" id="UP000198597"/>
    </source>
</evidence>